<feature type="region of interest" description="Disordered" evidence="3">
    <location>
        <begin position="497"/>
        <end position="527"/>
    </location>
</feature>
<dbReference type="GO" id="GO:0006508">
    <property type="term" value="P:proteolysis"/>
    <property type="evidence" value="ECO:0007669"/>
    <property type="project" value="InterPro"/>
</dbReference>
<evidence type="ECO:0000259" key="4">
    <source>
        <dbReference type="Pfam" id="PF00326"/>
    </source>
</evidence>
<proteinExistence type="predicted"/>
<sequence length="527" mass="55851">MLSKVTPQLVVDGALPLHPVISPDGRWVAYTVAPVGRAEDHPGSAIWIAATDQSSSPRKLTAGTAKDFIPRWAPDSTSLFFGSDRARRGTIQVYRISVEGGEAETLTTWQGGISDYLPLADGRRIALVATEPPADEGERRTAGRDDAKVWGEQAPYGRLWLLELNSGRALVVNGLGDRHVVELAQRPDGGPLAVLSWATSELDPGCSSCEVHAVDLETGRVQPLGRAALEASSPTWWNTDGNWHLCYLATTLPGPVGGRAVFDLAVPGTGAAGEHRNLTSGMTVCPSGLAEVADGPPLALFADGLDTAIYRLDPETQRFQPMCSLEGLAAWLTASQSGEVVAAVASTAYEPMNVHAGPPADRLVRLSDTRPELRGIRWGRQERLSYKAADGLDLDGLLILPVGRSRRDGPFPLITLVHGGPYDRYADRFMLGVMPSGQWLATAGYAVFLPNPRGGEGHGHEFAATVAGAVGMDEWTDIVSGIDLLIADGVADPDQVSAGAAAGKEPARMTTTGSAPSPTPRRSARRC</sequence>
<organism evidence="5 6">
    <name type="scientific">Nonomuraea jiangxiensis</name>
    <dbReference type="NCBI Taxonomy" id="633440"/>
    <lineage>
        <taxon>Bacteria</taxon>
        <taxon>Bacillati</taxon>
        <taxon>Actinomycetota</taxon>
        <taxon>Actinomycetes</taxon>
        <taxon>Streptosporangiales</taxon>
        <taxon>Streptosporangiaceae</taxon>
        <taxon>Nonomuraea</taxon>
    </lineage>
</organism>
<keyword evidence="2" id="KW-0720">Serine protease</keyword>
<evidence type="ECO:0000256" key="3">
    <source>
        <dbReference type="SAM" id="MobiDB-lite"/>
    </source>
</evidence>
<evidence type="ECO:0000313" key="5">
    <source>
        <dbReference type="EMBL" id="SDJ02238.1"/>
    </source>
</evidence>
<dbReference type="AlphaFoldDB" id="A0A1G8QCA6"/>
<dbReference type="STRING" id="633440.SAMN05421869_108195"/>
<dbReference type="SUPFAM" id="SSF53474">
    <property type="entry name" value="alpha/beta-Hydrolases"/>
    <property type="match status" value="1"/>
</dbReference>
<dbReference type="EMBL" id="FNDJ01000008">
    <property type="protein sequence ID" value="SDJ02238.1"/>
    <property type="molecule type" value="Genomic_DNA"/>
</dbReference>
<feature type="domain" description="Peptidase S9 prolyl oligopeptidase catalytic" evidence="4">
    <location>
        <begin position="438"/>
        <end position="497"/>
    </location>
</feature>
<dbReference type="PANTHER" id="PTHR42776:SF27">
    <property type="entry name" value="DIPEPTIDYL PEPTIDASE FAMILY MEMBER 6"/>
    <property type="match status" value="1"/>
</dbReference>
<dbReference type="SUPFAM" id="SSF82171">
    <property type="entry name" value="DPP6 N-terminal domain-like"/>
    <property type="match status" value="1"/>
</dbReference>
<dbReference type="GO" id="GO:0004177">
    <property type="term" value="F:aminopeptidase activity"/>
    <property type="evidence" value="ECO:0007669"/>
    <property type="project" value="UniProtKB-KW"/>
</dbReference>
<dbReference type="InterPro" id="IPR011042">
    <property type="entry name" value="6-blade_b-propeller_TolB-like"/>
</dbReference>
<name>A0A1G8QCA6_9ACTN</name>
<dbReference type="PANTHER" id="PTHR42776">
    <property type="entry name" value="SERINE PEPTIDASE S9 FAMILY MEMBER"/>
    <property type="match status" value="1"/>
</dbReference>
<dbReference type="Pfam" id="PF00326">
    <property type="entry name" value="Peptidase_S9"/>
    <property type="match status" value="1"/>
</dbReference>
<dbReference type="Pfam" id="PF07676">
    <property type="entry name" value="PD40"/>
    <property type="match status" value="1"/>
</dbReference>
<protein>
    <submittedName>
        <fullName evidence="5">Dipeptidyl aminopeptidase/acylaminoacyl peptidase</fullName>
    </submittedName>
</protein>
<dbReference type="Gene3D" id="2.120.10.30">
    <property type="entry name" value="TolB, C-terminal domain"/>
    <property type="match status" value="1"/>
</dbReference>
<dbReference type="Gene3D" id="3.40.50.1820">
    <property type="entry name" value="alpha/beta hydrolase"/>
    <property type="match status" value="1"/>
</dbReference>
<gene>
    <name evidence="5" type="ORF">SAMN05421869_108195</name>
</gene>
<dbReference type="GO" id="GO:0004252">
    <property type="term" value="F:serine-type endopeptidase activity"/>
    <property type="evidence" value="ECO:0007669"/>
    <property type="project" value="TreeGrafter"/>
</dbReference>
<reference evidence="5 6" key="1">
    <citation type="submission" date="2016-10" db="EMBL/GenBank/DDBJ databases">
        <authorList>
            <person name="de Groot N.N."/>
        </authorList>
    </citation>
    <scope>NUCLEOTIDE SEQUENCE [LARGE SCALE GENOMIC DNA]</scope>
    <source>
        <strain evidence="5 6">CGMCC 4.6533</strain>
    </source>
</reference>
<dbReference type="InterPro" id="IPR029058">
    <property type="entry name" value="AB_hydrolase_fold"/>
</dbReference>
<keyword evidence="6" id="KW-1185">Reference proteome</keyword>
<keyword evidence="5" id="KW-0645">Protease</keyword>
<accession>A0A1G8QCA6</accession>
<keyword evidence="5" id="KW-0031">Aminopeptidase</keyword>
<dbReference type="InterPro" id="IPR011659">
    <property type="entry name" value="WD40"/>
</dbReference>
<dbReference type="RefSeq" id="WP_245765153.1">
    <property type="nucleotide sequence ID" value="NZ_FNDJ01000008.1"/>
</dbReference>
<evidence type="ECO:0000256" key="2">
    <source>
        <dbReference type="ARBA" id="ARBA00022825"/>
    </source>
</evidence>
<dbReference type="InterPro" id="IPR001375">
    <property type="entry name" value="Peptidase_S9_cat"/>
</dbReference>
<evidence type="ECO:0000313" key="6">
    <source>
        <dbReference type="Proteomes" id="UP000199202"/>
    </source>
</evidence>
<keyword evidence="1" id="KW-0378">Hydrolase</keyword>
<dbReference type="Proteomes" id="UP000199202">
    <property type="component" value="Unassembled WGS sequence"/>
</dbReference>
<evidence type="ECO:0000256" key="1">
    <source>
        <dbReference type="ARBA" id="ARBA00022801"/>
    </source>
</evidence>